<evidence type="ECO:0000256" key="7">
    <source>
        <dbReference type="RuleBase" id="RU363032"/>
    </source>
</evidence>
<evidence type="ECO:0000256" key="3">
    <source>
        <dbReference type="ARBA" id="ARBA00022475"/>
    </source>
</evidence>
<sequence length="314" mass="33899">MAHDTRVAAARDGSPVPPGPPPSKPARGRTDLWWWPFAVPALVLTVAFFLLPFALNGYFAFTRWTGFSSVIAFNGVENFTNLVESGVLLRAIRVTVTYAVIAMVMQNVISLSLALLMQRTGRVNSFFRALYFLPVLISPLAAGYIWSAILEPGGPLNGAIGVFSSGFDYAWLGHGTSALVSVAFIDVWKWSGIVTLVYIAGLNAIPHSLVEAARIDGANAWKTFWWVKFRLLAPALTFSVVVSFLGALNAFDIVQATTRGGPGDATSVLNIALYRQYAGGFFGTASSISLVITILVIVLGVPLIAFLRRREVEA</sequence>
<keyword evidence="6 7" id="KW-0472">Membrane</keyword>
<accession>A0A2W2CED5</accession>
<gene>
    <name evidence="10" type="ORF">C1I92_00320</name>
</gene>
<dbReference type="Proteomes" id="UP000248764">
    <property type="component" value="Unassembled WGS sequence"/>
</dbReference>
<evidence type="ECO:0000256" key="4">
    <source>
        <dbReference type="ARBA" id="ARBA00022692"/>
    </source>
</evidence>
<comment type="similarity">
    <text evidence="7">Belongs to the binding-protein-dependent transport system permease family.</text>
</comment>
<feature type="transmembrane region" description="Helical" evidence="7">
    <location>
        <begin position="96"/>
        <end position="117"/>
    </location>
</feature>
<reference evidence="10 11" key="1">
    <citation type="submission" date="2018-01" db="EMBL/GenBank/DDBJ databases">
        <title>Draft genome sequence of Jiangella sp. GTF31.</title>
        <authorList>
            <person name="Sahin N."/>
            <person name="Ay H."/>
            <person name="Saygin H."/>
        </authorList>
    </citation>
    <scope>NUCLEOTIDE SEQUENCE [LARGE SCALE GENOMIC DNA]</scope>
    <source>
        <strain evidence="10 11">GTF31</strain>
    </source>
</reference>
<organism evidence="10 11">
    <name type="scientific">Jiangella anatolica</name>
    <dbReference type="NCBI Taxonomy" id="2670374"/>
    <lineage>
        <taxon>Bacteria</taxon>
        <taxon>Bacillati</taxon>
        <taxon>Actinomycetota</taxon>
        <taxon>Actinomycetes</taxon>
        <taxon>Jiangellales</taxon>
        <taxon>Jiangellaceae</taxon>
        <taxon>Jiangella</taxon>
    </lineage>
</organism>
<evidence type="ECO:0000313" key="10">
    <source>
        <dbReference type="EMBL" id="PZF86657.1"/>
    </source>
</evidence>
<name>A0A2W2CED5_9ACTN</name>
<feature type="transmembrane region" description="Helical" evidence="7">
    <location>
        <begin position="281"/>
        <end position="307"/>
    </location>
</feature>
<dbReference type="CDD" id="cd06261">
    <property type="entry name" value="TM_PBP2"/>
    <property type="match status" value="1"/>
</dbReference>
<evidence type="ECO:0000313" key="11">
    <source>
        <dbReference type="Proteomes" id="UP000248764"/>
    </source>
</evidence>
<keyword evidence="2 7" id="KW-0813">Transport</keyword>
<comment type="caution">
    <text evidence="10">The sequence shown here is derived from an EMBL/GenBank/DDBJ whole genome shotgun (WGS) entry which is preliminary data.</text>
</comment>
<dbReference type="InterPro" id="IPR051393">
    <property type="entry name" value="ABC_transporter_permease"/>
</dbReference>
<evidence type="ECO:0000256" key="2">
    <source>
        <dbReference type="ARBA" id="ARBA00022448"/>
    </source>
</evidence>
<dbReference type="GO" id="GO:0005886">
    <property type="term" value="C:plasma membrane"/>
    <property type="evidence" value="ECO:0007669"/>
    <property type="project" value="UniProtKB-SubCell"/>
</dbReference>
<feature type="region of interest" description="Disordered" evidence="8">
    <location>
        <begin position="1"/>
        <end position="25"/>
    </location>
</feature>
<dbReference type="PANTHER" id="PTHR30193:SF37">
    <property type="entry name" value="INNER MEMBRANE ABC TRANSPORTER PERMEASE PROTEIN YCJO"/>
    <property type="match status" value="1"/>
</dbReference>
<dbReference type="PANTHER" id="PTHR30193">
    <property type="entry name" value="ABC TRANSPORTER PERMEASE PROTEIN"/>
    <property type="match status" value="1"/>
</dbReference>
<feature type="transmembrane region" description="Helical" evidence="7">
    <location>
        <begin position="231"/>
        <end position="251"/>
    </location>
</feature>
<dbReference type="EMBL" id="POTW01000001">
    <property type="protein sequence ID" value="PZF86657.1"/>
    <property type="molecule type" value="Genomic_DNA"/>
</dbReference>
<comment type="subcellular location">
    <subcellularLocation>
        <location evidence="1 7">Cell membrane</location>
        <topology evidence="1 7">Multi-pass membrane protein</topology>
    </subcellularLocation>
</comment>
<dbReference type="InterPro" id="IPR000515">
    <property type="entry name" value="MetI-like"/>
</dbReference>
<dbReference type="Gene3D" id="1.10.3720.10">
    <property type="entry name" value="MetI-like"/>
    <property type="match status" value="1"/>
</dbReference>
<keyword evidence="11" id="KW-1185">Reference proteome</keyword>
<proteinExistence type="inferred from homology"/>
<evidence type="ECO:0000259" key="9">
    <source>
        <dbReference type="PROSITE" id="PS50928"/>
    </source>
</evidence>
<evidence type="ECO:0000256" key="5">
    <source>
        <dbReference type="ARBA" id="ARBA00022989"/>
    </source>
</evidence>
<dbReference type="Pfam" id="PF00528">
    <property type="entry name" value="BPD_transp_1"/>
    <property type="match status" value="1"/>
</dbReference>
<feature type="domain" description="ABC transmembrane type-1" evidence="9">
    <location>
        <begin position="92"/>
        <end position="303"/>
    </location>
</feature>
<keyword evidence="5 7" id="KW-1133">Transmembrane helix</keyword>
<dbReference type="RefSeq" id="WP_111252655.1">
    <property type="nucleotide sequence ID" value="NZ_POTW01000001.1"/>
</dbReference>
<dbReference type="PROSITE" id="PS50928">
    <property type="entry name" value="ABC_TM1"/>
    <property type="match status" value="1"/>
</dbReference>
<feature type="transmembrane region" description="Helical" evidence="7">
    <location>
        <begin position="129"/>
        <end position="149"/>
    </location>
</feature>
<feature type="compositionally biased region" description="Pro residues" evidence="8">
    <location>
        <begin position="15"/>
        <end position="24"/>
    </location>
</feature>
<keyword evidence="4 7" id="KW-0812">Transmembrane</keyword>
<protein>
    <submittedName>
        <fullName evidence="10">ABC transporter permease</fullName>
    </submittedName>
</protein>
<dbReference type="GO" id="GO:0055085">
    <property type="term" value="P:transmembrane transport"/>
    <property type="evidence" value="ECO:0007669"/>
    <property type="project" value="InterPro"/>
</dbReference>
<dbReference type="AlphaFoldDB" id="A0A2W2CED5"/>
<evidence type="ECO:0000256" key="1">
    <source>
        <dbReference type="ARBA" id="ARBA00004651"/>
    </source>
</evidence>
<evidence type="ECO:0000256" key="6">
    <source>
        <dbReference type="ARBA" id="ARBA00023136"/>
    </source>
</evidence>
<keyword evidence="3" id="KW-1003">Cell membrane</keyword>
<feature type="transmembrane region" description="Helical" evidence="7">
    <location>
        <begin position="32"/>
        <end position="51"/>
    </location>
</feature>
<dbReference type="SUPFAM" id="SSF161098">
    <property type="entry name" value="MetI-like"/>
    <property type="match status" value="1"/>
</dbReference>
<evidence type="ECO:0000256" key="8">
    <source>
        <dbReference type="SAM" id="MobiDB-lite"/>
    </source>
</evidence>
<dbReference type="InterPro" id="IPR035906">
    <property type="entry name" value="MetI-like_sf"/>
</dbReference>